<accession>A0ABD5RPR7</accession>
<dbReference type="EC" id="2.1.1.-" evidence="2"/>
<evidence type="ECO:0000313" key="2">
    <source>
        <dbReference type="EMBL" id="MFC5972328.1"/>
    </source>
</evidence>
<dbReference type="EMBL" id="JBHSQH010000001">
    <property type="protein sequence ID" value="MFC5972328.1"/>
    <property type="molecule type" value="Genomic_DNA"/>
</dbReference>
<dbReference type="Proteomes" id="UP001596099">
    <property type="component" value="Unassembled WGS sequence"/>
</dbReference>
<protein>
    <submittedName>
        <fullName evidence="2">Class I SAM-dependent methyltransferase</fullName>
        <ecNumber evidence="2">2.1.1.-</ecNumber>
    </submittedName>
</protein>
<dbReference type="PANTHER" id="PTHR42912:SF96">
    <property type="entry name" value="METHYLTRANSFERASE DOMAIN-CONTAINING PROTEIN"/>
    <property type="match status" value="1"/>
</dbReference>
<dbReference type="SUPFAM" id="SSF53335">
    <property type="entry name" value="S-adenosyl-L-methionine-dependent methyltransferases"/>
    <property type="match status" value="1"/>
</dbReference>
<keyword evidence="3" id="KW-1185">Reference proteome</keyword>
<dbReference type="GO" id="GO:0008168">
    <property type="term" value="F:methyltransferase activity"/>
    <property type="evidence" value="ECO:0007669"/>
    <property type="project" value="UniProtKB-KW"/>
</dbReference>
<proteinExistence type="predicted"/>
<name>A0ABD5RPR7_9EURY</name>
<keyword evidence="2" id="KW-0808">Transferase</keyword>
<dbReference type="Pfam" id="PF08241">
    <property type="entry name" value="Methyltransf_11"/>
    <property type="match status" value="1"/>
</dbReference>
<dbReference type="Gene3D" id="3.40.50.150">
    <property type="entry name" value="Vaccinia Virus protein VP39"/>
    <property type="match status" value="1"/>
</dbReference>
<organism evidence="2 3">
    <name type="scientific">Halomarina salina</name>
    <dbReference type="NCBI Taxonomy" id="1872699"/>
    <lineage>
        <taxon>Archaea</taxon>
        <taxon>Methanobacteriati</taxon>
        <taxon>Methanobacteriota</taxon>
        <taxon>Stenosarchaea group</taxon>
        <taxon>Halobacteria</taxon>
        <taxon>Halobacteriales</taxon>
        <taxon>Natronomonadaceae</taxon>
        <taxon>Halomarina</taxon>
    </lineage>
</organism>
<evidence type="ECO:0000313" key="3">
    <source>
        <dbReference type="Proteomes" id="UP001596099"/>
    </source>
</evidence>
<feature type="domain" description="Methyltransferase type 11" evidence="1">
    <location>
        <begin position="58"/>
        <end position="151"/>
    </location>
</feature>
<keyword evidence="2" id="KW-0489">Methyltransferase</keyword>
<dbReference type="RefSeq" id="WP_247415498.1">
    <property type="nucleotide sequence ID" value="NZ_JALLGW010000001.1"/>
</dbReference>
<dbReference type="InterPro" id="IPR029063">
    <property type="entry name" value="SAM-dependent_MTases_sf"/>
</dbReference>
<gene>
    <name evidence="2" type="ORF">ACFPYI_13385</name>
</gene>
<dbReference type="InterPro" id="IPR050508">
    <property type="entry name" value="Methyltransf_Superfamily"/>
</dbReference>
<dbReference type="AlphaFoldDB" id="A0ABD5RPR7"/>
<dbReference type="CDD" id="cd02440">
    <property type="entry name" value="AdoMet_MTases"/>
    <property type="match status" value="1"/>
</dbReference>
<dbReference type="GO" id="GO:0032259">
    <property type="term" value="P:methylation"/>
    <property type="evidence" value="ECO:0007669"/>
    <property type="project" value="UniProtKB-KW"/>
</dbReference>
<dbReference type="PANTHER" id="PTHR42912">
    <property type="entry name" value="METHYLTRANSFERASE"/>
    <property type="match status" value="1"/>
</dbReference>
<evidence type="ECO:0000259" key="1">
    <source>
        <dbReference type="Pfam" id="PF08241"/>
    </source>
</evidence>
<reference evidence="2 3" key="1">
    <citation type="journal article" date="2019" name="Int. J. Syst. Evol. Microbiol.">
        <title>The Global Catalogue of Microorganisms (GCM) 10K type strain sequencing project: providing services to taxonomists for standard genome sequencing and annotation.</title>
        <authorList>
            <consortium name="The Broad Institute Genomics Platform"/>
            <consortium name="The Broad Institute Genome Sequencing Center for Infectious Disease"/>
            <person name="Wu L."/>
            <person name="Ma J."/>
        </authorList>
    </citation>
    <scope>NUCLEOTIDE SEQUENCE [LARGE SCALE GENOMIC DNA]</scope>
    <source>
        <strain evidence="2 3">CGMCC 1.12543</strain>
    </source>
</reference>
<comment type="caution">
    <text evidence="2">The sequence shown here is derived from an EMBL/GenBank/DDBJ whole genome shotgun (WGS) entry which is preliminary data.</text>
</comment>
<dbReference type="InterPro" id="IPR013216">
    <property type="entry name" value="Methyltransf_11"/>
</dbReference>
<sequence length="224" mass="24778">MSDTAPDGARDRPAKSPDELQFIYADAVETFERFEALERRLVGRYRQRLFSRAQGTVLDVACGTGSNFRHVPEGCSLVGVDLSAAMLDGARREADSLGRDITLAHADAQRLPFDDDAFDTVVSALSTCTFPDPVAALREMARVCRPSGRVLLFEHGRSSARPLAWGQDRLAPRHFEQMGCRWNQDPEAVVREAGLEIRRSERHLAGVFSSIVAESTVETDAERT</sequence>